<protein>
    <recommendedName>
        <fullName evidence="4">Sulfonate/nitrate/taurine transporter substrate-binding protein</fullName>
    </recommendedName>
</protein>
<dbReference type="PROSITE" id="PS51257">
    <property type="entry name" value="PROKAR_LIPOPROTEIN"/>
    <property type="match status" value="1"/>
</dbReference>
<sequence length="339" mass="36285">MKKVISAIVSVLLAGAAFSGCQAKTATPTATTAPSVTATAAPEKVEIRIGGLKGPTSMGMVELMEADEKGTSKNAYTFTIAGSADELTPKLVQGELDIAAVPANLASVLYNNTKKAVSLLAVNTLGVVYILETGNEIQALSDLKGKTIYATGKGSTPEYNLRYLLKENGLDPDKDITIEWKTEPTEVVALLSGEKGGIAMMPQPYVTVAQGSVKNLRIAVDLTESWDKLNNGSTLITGVLIVRNEFAEKHPEELQAFLSEYKKSTEYVNANIKEASLLVEKFGIVKAAVAEKAIPYCHITYMEGAEMKTAMEGYLKVLFEQNPKSVGGALPGADFYYEK</sequence>
<dbReference type="AlphaFoldDB" id="V7I1F5"/>
<organism evidence="2 3">
    <name type="scientific">Youngiibacter fragilis 232.1</name>
    <dbReference type="NCBI Taxonomy" id="994573"/>
    <lineage>
        <taxon>Bacteria</taxon>
        <taxon>Bacillati</taxon>
        <taxon>Bacillota</taxon>
        <taxon>Clostridia</taxon>
        <taxon>Eubacteriales</taxon>
        <taxon>Clostridiaceae</taxon>
        <taxon>Youngiibacter</taxon>
    </lineage>
</organism>
<dbReference type="Pfam" id="PF13379">
    <property type="entry name" value="NMT1_2"/>
    <property type="match status" value="1"/>
</dbReference>
<evidence type="ECO:0000256" key="1">
    <source>
        <dbReference type="SAM" id="SignalP"/>
    </source>
</evidence>
<keyword evidence="3" id="KW-1185">Reference proteome</keyword>
<dbReference type="EMBL" id="AXUN02000201">
    <property type="protein sequence ID" value="ETA79693.1"/>
    <property type="molecule type" value="Genomic_DNA"/>
</dbReference>
<feature type="chain" id="PRO_5038703819" description="Sulfonate/nitrate/taurine transporter substrate-binding protein" evidence="1">
    <location>
        <begin position="20"/>
        <end position="339"/>
    </location>
</feature>
<dbReference type="STRING" id="994573.T472_0215645"/>
<dbReference type="OrthoDB" id="9814375at2"/>
<accession>V7I1F5</accession>
<keyword evidence="1" id="KW-0732">Signal</keyword>
<dbReference type="Proteomes" id="UP000017747">
    <property type="component" value="Unassembled WGS sequence"/>
</dbReference>
<gene>
    <name evidence="2" type="ORF">T472_0215645</name>
</gene>
<dbReference type="eggNOG" id="COG0715">
    <property type="taxonomic scope" value="Bacteria"/>
</dbReference>
<dbReference type="SUPFAM" id="SSF53850">
    <property type="entry name" value="Periplasmic binding protein-like II"/>
    <property type="match status" value="1"/>
</dbReference>
<evidence type="ECO:0000313" key="2">
    <source>
        <dbReference type="EMBL" id="ETA79693.1"/>
    </source>
</evidence>
<reference evidence="2 3" key="1">
    <citation type="journal article" date="2014" name="Genome Announc.">
        <title>Genome Sequence of Youngiibacter fragilis, the Type Strain of the Genus Youngiibacter.</title>
        <authorList>
            <person name="Wawrik C.B."/>
            <person name="Callaghan A.V."/>
            <person name="Stamps B.W."/>
            <person name="Wawrik B."/>
        </authorList>
    </citation>
    <scope>NUCLEOTIDE SEQUENCE [LARGE SCALE GENOMIC DNA]</scope>
    <source>
        <strain evidence="2 3">232.1</strain>
    </source>
</reference>
<dbReference type="PIRSF" id="PIRSF027386">
    <property type="entry name" value="UCP027386_ABC_sbc_TM0202"/>
    <property type="match status" value="1"/>
</dbReference>
<evidence type="ECO:0008006" key="4">
    <source>
        <dbReference type="Google" id="ProtNLM"/>
    </source>
</evidence>
<dbReference type="PANTHER" id="PTHR30024">
    <property type="entry name" value="ALIPHATIC SULFONATES-BINDING PROTEIN-RELATED"/>
    <property type="match status" value="1"/>
</dbReference>
<name>V7I1F5_9CLOT</name>
<dbReference type="PANTHER" id="PTHR30024:SF46">
    <property type="entry name" value="ABC TRANSPORTER, SUBSTRATE-BINDING LIPOPROTEIN"/>
    <property type="match status" value="1"/>
</dbReference>
<evidence type="ECO:0000313" key="3">
    <source>
        <dbReference type="Proteomes" id="UP000017747"/>
    </source>
</evidence>
<comment type="caution">
    <text evidence="2">The sequence shown here is derived from an EMBL/GenBank/DDBJ whole genome shotgun (WGS) entry which is preliminary data.</text>
</comment>
<dbReference type="RefSeq" id="WP_023387056.1">
    <property type="nucleotide sequence ID" value="NZ_AXUN02000201.1"/>
</dbReference>
<dbReference type="PATRIC" id="fig|994573.3.peg.2953"/>
<dbReference type="Gene3D" id="3.40.190.10">
    <property type="entry name" value="Periplasmic binding protein-like II"/>
    <property type="match status" value="2"/>
</dbReference>
<dbReference type="InterPro" id="IPR027024">
    <property type="entry name" value="UCP027386_ABC_sbc_TM0202"/>
</dbReference>
<feature type="signal peptide" evidence="1">
    <location>
        <begin position="1"/>
        <end position="19"/>
    </location>
</feature>
<proteinExistence type="predicted"/>